<gene>
    <name evidence="2" type="ORF">H9L13_00635</name>
</gene>
<protein>
    <submittedName>
        <fullName evidence="2">DUF2807 domain-containing protein</fullName>
    </submittedName>
</protein>
<dbReference type="Gene3D" id="2.160.20.120">
    <property type="match status" value="1"/>
</dbReference>
<evidence type="ECO:0000313" key="2">
    <source>
        <dbReference type="EMBL" id="QNN67511.1"/>
    </source>
</evidence>
<sequence length="243" mass="24414">MRKVLAIVLIGAAAATSACGRDRSEEAGPVVSRTFPVGNFSEIEVAGPFDVDVKTGGQPSVSARGNQNLIDKLEVEVRGDTLVVRPKKGRNWFGGGNWNIGGKGALTISVPMIRAATLAGAGDMNINAVRGDEFEGQIAGAGDLRVDSIEVGRLKLGIAGSGGVNARGGKARRAEYSIAGSGDVDAGALATEDLEVSIAGSGGIRANASKSADVSIMGSGDVEVTGGAKCSVSKAGSGNVRCS</sequence>
<feature type="domain" description="Putative auto-transporter adhesin head GIN" evidence="1">
    <location>
        <begin position="39"/>
        <end position="227"/>
    </location>
</feature>
<dbReference type="RefSeq" id="WP_187538127.1">
    <property type="nucleotide sequence ID" value="NZ_BAABJT010000001.1"/>
</dbReference>
<accession>A0A7G9SI36</accession>
<evidence type="ECO:0000313" key="3">
    <source>
        <dbReference type="Proteomes" id="UP000515971"/>
    </source>
</evidence>
<reference evidence="2 3" key="1">
    <citation type="submission" date="2020-08" db="EMBL/GenBank/DDBJ databases">
        <title>Genome sequence of Sphingomonas lutea KCTC 23642T.</title>
        <authorList>
            <person name="Hyun D.-W."/>
            <person name="Bae J.-W."/>
        </authorList>
    </citation>
    <scope>NUCLEOTIDE SEQUENCE [LARGE SCALE GENOMIC DNA]</scope>
    <source>
        <strain evidence="2 3">KCTC 23642</strain>
    </source>
</reference>
<proteinExistence type="predicted"/>
<dbReference type="EMBL" id="CP060718">
    <property type="protein sequence ID" value="QNN67511.1"/>
    <property type="molecule type" value="Genomic_DNA"/>
</dbReference>
<dbReference type="Proteomes" id="UP000515971">
    <property type="component" value="Chromosome"/>
</dbReference>
<dbReference type="PROSITE" id="PS51257">
    <property type="entry name" value="PROKAR_LIPOPROTEIN"/>
    <property type="match status" value="1"/>
</dbReference>
<dbReference type="AlphaFoldDB" id="A0A7G9SI36"/>
<dbReference type="KEGG" id="slut:H9L13_00635"/>
<keyword evidence="3" id="KW-1185">Reference proteome</keyword>
<organism evidence="2 3">
    <name type="scientific">Sphingomonas lutea</name>
    <dbReference type="NCBI Taxonomy" id="1045317"/>
    <lineage>
        <taxon>Bacteria</taxon>
        <taxon>Pseudomonadati</taxon>
        <taxon>Pseudomonadota</taxon>
        <taxon>Alphaproteobacteria</taxon>
        <taxon>Sphingomonadales</taxon>
        <taxon>Sphingomonadaceae</taxon>
        <taxon>Sphingomonas</taxon>
    </lineage>
</organism>
<name>A0A7G9SI36_9SPHN</name>
<dbReference type="PANTHER" id="PTHR39200:SF1">
    <property type="entry name" value="AUTO-TRANSPORTER ADHESIN HEAD GIN DOMAIN-CONTAINING PROTEIN-RELATED"/>
    <property type="match status" value="1"/>
</dbReference>
<dbReference type="InterPro" id="IPR021255">
    <property type="entry name" value="DUF2807"/>
</dbReference>
<dbReference type="PANTHER" id="PTHR39200">
    <property type="entry name" value="HYPOTHETICAL EXPORTED PROTEIN"/>
    <property type="match status" value="1"/>
</dbReference>
<evidence type="ECO:0000259" key="1">
    <source>
        <dbReference type="Pfam" id="PF10988"/>
    </source>
</evidence>
<dbReference type="Pfam" id="PF10988">
    <property type="entry name" value="DUF2807"/>
    <property type="match status" value="1"/>
</dbReference>